<proteinExistence type="predicted"/>
<dbReference type="EMBL" id="KZ819664">
    <property type="protein sequence ID" value="PWN29158.1"/>
    <property type="molecule type" value="Genomic_DNA"/>
</dbReference>
<accession>A0A316UWI0</accession>
<feature type="compositionally biased region" description="Low complexity" evidence="1">
    <location>
        <begin position="270"/>
        <end position="286"/>
    </location>
</feature>
<organism evidence="2 3">
    <name type="scientific">Jaminaea rosea</name>
    <dbReference type="NCBI Taxonomy" id="1569628"/>
    <lineage>
        <taxon>Eukaryota</taxon>
        <taxon>Fungi</taxon>
        <taxon>Dikarya</taxon>
        <taxon>Basidiomycota</taxon>
        <taxon>Ustilaginomycotina</taxon>
        <taxon>Exobasidiomycetes</taxon>
        <taxon>Microstromatales</taxon>
        <taxon>Microstromatales incertae sedis</taxon>
        <taxon>Jaminaea</taxon>
    </lineage>
</organism>
<dbReference type="Proteomes" id="UP000245884">
    <property type="component" value="Unassembled WGS sequence"/>
</dbReference>
<name>A0A316UWI0_9BASI</name>
<evidence type="ECO:0000313" key="3">
    <source>
        <dbReference type="Proteomes" id="UP000245884"/>
    </source>
</evidence>
<dbReference type="Gene3D" id="3.90.1140.10">
    <property type="entry name" value="Cyclic phosphodiesterase"/>
    <property type="match status" value="1"/>
</dbReference>
<gene>
    <name evidence="2" type="ORF">BDZ90DRAFT_140401</name>
</gene>
<keyword evidence="3" id="KW-1185">Reference proteome</keyword>
<feature type="compositionally biased region" description="Polar residues" evidence="1">
    <location>
        <begin position="40"/>
        <end position="58"/>
    </location>
</feature>
<dbReference type="AlphaFoldDB" id="A0A316UWI0"/>
<evidence type="ECO:0000313" key="2">
    <source>
        <dbReference type="EMBL" id="PWN29158.1"/>
    </source>
</evidence>
<feature type="region of interest" description="Disordered" evidence="1">
    <location>
        <begin position="268"/>
        <end position="313"/>
    </location>
</feature>
<feature type="region of interest" description="Disordered" evidence="1">
    <location>
        <begin position="40"/>
        <end position="79"/>
    </location>
</feature>
<protein>
    <submittedName>
        <fullName evidence="2">Uncharacterized protein</fullName>
    </submittedName>
</protein>
<sequence length="403" mass="43296">MLRICHKATPAETQPLIVQSLKWFTTTSYSTAWSPHNCKAMQSTRGPGATQVTTSSDSRAMDVNASAEARPKGDQATSKVIERKRKNRPTSYIAVVAFLLPRPAEIASTSPALASKLEKLDAIRKKWDAAEPRWVPHLTLIPPFIVPFEVDGHGGSSEVDKDANGVSGCAADVTGTTVLAKTLPGPSHAAAHTALHQLTERIQQAVAAVPRHRLVLDDVGIFKLSKYSNVHLRPRPRQRVSEEDGLSAPGAEQGWFIEMQRLIQDALPETRQAGRGSSRGRGQSRGTSRDPGRVGGGRGKQDRPFAPHASLGQAHSEAQLEELKALGFELCTALAAPGEGDRSDVGTVEGPANGTVAVISEETEDKDVRCGCGIDIEVTKIALMAKPQGREGRYDVFSEITID</sequence>
<dbReference type="RefSeq" id="XP_025363770.1">
    <property type="nucleotide sequence ID" value="XM_025503458.1"/>
</dbReference>
<reference evidence="2 3" key="1">
    <citation type="journal article" date="2018" name="Mol. Biol. Evol.">
        <title>Broad Genomic Sampling Reveals a Smut Pathogenic Ancestry of the Fungal Clade Ustilaginomycotina.</title>
        <authorList>
            <person name="Kijpornyongpan T."/>
            <person name="Mondo S.J."/>
            <person name="Barry K."/>
            <person name="Sandor L."/>
            <person name="Lee J."/>
            <person name="Lipzen A."/>
            <person name="Pangilinan J."/>
            <person name="LaButti K."/>
            <person name="Hainaut M."/>
            <person name="Henrissat B."/>
            <person name="Grigoriev I.V."/>
            <person name="Spatafora J.W."/>
            <person name="Aime M.C."/>
        </authorList>
    </citation>
    <scope>NUCLEOTIDE SEQUENCE [LARGE SCALE GENOMIC DNA]</scope>
    <source>
        <strain evidence="2 3">MCA 5214</strain>
    </source>
</reference>
<evidence type="ECO:0000256" key="1">
    <source>
        <dbReference type="SAM" id="MobiDB-lite"/>
    </source>
</evidence>
<dbReference type="GeneID" id="37025281"/>
<dbReference type="OrthoDB" id="10263155at2759"/>